<dbReference type="RefSeq" id="WP_115723707.1">
    <property type="nucleotide sequence ID" value="NZ_CP091519.2"/>
</dbReference>
<reference evidence="2 3" key="1">
    <citation type="submission" date="2018-06" db="EMBL/GenBank/DDBJ databases">
        <authorList>
            <consortium name="Pathogen Informatics"/>
            <person name="Doyle S."/>
        </authorList>
    </citation>
    <scope>NUCLEOTIDE SEQUENCE [LARGE SCALE GENOMIC DNA]</scope>
    <source>
        <strain evidence="2 3">NCTC10283</strain>
    </source>
</reference>
<evidence type="ECO:0000313" key="3">
    <source>
        <dbReference type="Proteomes" id="UP000254209"/>
    </source>
</evidence>
<dbReference type="EMBL" id="UFSO01000003">
    <property type="protein sequence ID" value="SSY80855.1"/>
    <property type="molecule type" value="Genomic_DNA"/>
</dbReference>
<keyword evidence="1" id="KW-0812">Transmembrane</keyword>
<keyword evidence="1" id="KW-1133">Transmembrane helix</keyword>
<accession>A0A376BVM4</accession>
<gene>
    <name evidence="2" type="ORF">NCTC10283_02417</name>
</gene>
<dbReference type="OrthoDB" id="8604556at2"/>
<organism evidence="2 3">
    <name type="scientific">Alysiella crassa</name>
    <dbReference type="NCBI Taxonomy" id="153491"/>
    <lineage>
        <taxon>Bacteria</taxon>
        <taxon>Pseudomonadati</taxon>
        <taxon>Pseudomonadota</taxon>
        <taxon>Betaproteobacteria</taxon>
        <taxon>Neisseriales</taxon>
        <taxon>Neisseriaceae</taxon>
        <taxon>Alysiella</taxon>
    </lineage>
</organism>
<keyword evidence="1" id="KW-0472">Membrane</keyword>
<name>A0A376BVM4_9NEIS</name>
<evidence type="ECO:0000256" key="1">
    <source>
        <dbReference type="SAM" id="Phobius"/>
    </source>
</evidence>
<evidence type="ECO:0000313" key="2">
    <source>
        <dbReference type="EMBL" id="SSY80855.1"/>
    </source>
</evidence>
<proteinExistence type="predicted"/>
<dbReference type="STRING" id="1120980.GCA_000745955_00256"/>
<dbReference type="Proteomes" id="UP000254209">
    <property type="component" value="Unassembled WGS sequence"/>
</dbReference>
<protein>
    <recommendedName>
        <fullName evidence="4">DUF3149 domain-containing protein</fullName>
    </recommendedName>
</protein>
<keyword evidence="3" id="KW-1185">Reference proteome</keyword>
<dbReference type="AlphaFoldDB" id="A0A376BVM4"/>
<sequence>MSMLLNSPMGLLTVFTIGFIICMAIFLFFWIKKQVEKDENQPRL</sequence>
<feature type="transmembrane region" description="Helical" evidence="1">
    <location>
        <begin position="12"/>
        <end position="31"/>
    </location>
</feature>
<evidence type="ECO:0008006" key="4">
    <source>
        <dbReference type="Google" id="ProtNLM"/>
    </source>
</evidence>